<keyword evidence="1" id="KW-0808">Transferase</keyword>
<dbReference type="Gene3D" id="3.40.50.150">
    <property type="entry name" value="Vaccinia Virus protein VP39"/>
    <property type="match status" value="1"/>
</dbReference>
<keyword evidence="4" id="KW-1185">Reference proteome</keyword>
<comment type="caution">
    <text evidence="3">The sequence shown here is derived from an EMBL/GenBank/DDBJ whole genome shotgun (WGS) entry which is preliminary data.</text>
</comment>
<dbReference type="GO" id="GO:0008757">
    <property type="term" value="F:S-adenosylmethionine-dependent methyltransferase activity"/>
    <property type="evidence" value="ECO:0007669"/>
    <property type="project" value="InterPro"/>
</dbReference>
<evidence type="ECO:0000256" key="1">
    <source>
        <dbReference type="ARBA" id="ARBA00022679"/>
    </source>
</evidence>
<dbReference type="Proteomes" id="UP000057737">
    <property type="component" value="Unassembled WGS sequence"/>
</dbReference>
<dbReference type="InterPro" id="IPR029063">
    <property type="entry name" value="SAM-dependent_MTases_sf"/>
</dbReference>
<dbReference type="PANTHER" id="PTHR44068">
    <property type="entry name" value="ZGC:194242"/>
    <property type="match status" value="1"/>
</dbReference>
<dbReference type="InterPro" id="IPR013216">
    <property type="entry name" value="Methyltransf_11"/>
</dbReference>
<dbReference type="PANTHER" id="PTHR44068:SF11">
    <property type="entry name" value="GERANYL DIPHOSPHATE 2-C-METHYLTRANSFERASE"/>
    <property type="match status" value="1"/>
</dbReference>
<dbReference type="InterPro" id="IPR050447">
    <property type="entry name" value="Erg6_SMT_methyltransf"/>
</dbReference>
<organism evidence="3 4">
    <name type="scientific">Bradyrhizobium macuxiense</name>
    <dbReference type="NCBI Taxonomy" id="1755647"/>
    <lineage>
        <taxon>Bacteria</taxon>
        <taxon>Pseudomonadati</taxon>
        <taxon>Pseudomonadota</taxon>
        <taxon>Alphaproteobacteria</taxon>
        <taxon>Hyphomicrobiales</taxon>
        <taxon>Nitrobacteraceae</taxon>
        <taxon>Bradyrhizobium</taxon>
    </lineage>
</organism>
<dbReference type="AlphaFoldDB" id="A0A109K1V2"/>
<proteinExistence type="predicted"/>
<dbReference type="Pfam" id="PF08241">
    <property type="entry name" value="Methyltransf_11"/>
    <property type="match status" value="1"/>
</dbReference>
<evidence type="ECO:0000313" key="3">
    <source>
        <dbReference type="EMBL" id="KWV59262.1"/>
    </source>
</evidence>
<dbReference type="CDD" id="cd02440">
    <property type="entry name" value="AdoMet_MTases"/>
    <property type="match status" value="1"/>
</dbReference>
<dbReference type="SUPFAM" id="SSF53335">
    <property type="entry name" value="S-adenosyl-L-methionine-dependent methyltransferases"/>
    <property type="match status" value="1"/>
</dbReference>
<sequence length="240" mass="26929">MERYRLEPFIEKFAAFDEGLNVAVLEIGVGMGADHERWARSGPRRLCGIDLTPRAIELTSERFALQGLHSELQVGDAEHLPFADRTFNMVYSWGVLHHSNDTPQAIGEVARVLRPNGFARIMIYHKWSIVGLLLWLRYGRLSSSLESIYAKHLESPDTKAYSKSEATAMFEAAGLKIVAMDVELSPGDLLAGGAGQRHKGRLLSTLRRLWPRRLLRLLARPLGLYLMIWAVRPANVRAGS</sequence>
<gene>
    <name evidence="3" type="ORF">AS156_31835</name>
</gene>
<accession>A0A109K1V2</accession>
<evidence type="ECO:0000313" key="4">
    <source>
        <dbReference type="Proteomes" id="UP000057737"/>
    </source>
</evidence>
<feature type="domain" description="Methyltransferase type 11" evidence="2">
    <location>
        <begin position="25"/>
        <end position="119"/>
    </location>
</feature>
<protein>
    <recommendedName>
        <fullName evidence="2">Methyltransferase type 11 domain-containing protein</fullName>
    </recommendedName>
</protein>
<reference evidence="3 4" key="1">
    <citation type="submission" date="2015-11" db="EMBL/GenBank/DDBJ databases">
        <title>Draft Genome Sequence of the Strain BR 10303 (Bradyrhizobium sp.) isolated from nodules of Centrolobium paraense.</title>
        <authorList>
            <person name="Zelli J.E."/>
            <person name="Simoes-Araujo J.L."/>
            <person name="Barauna A.C."/>
            <person name="Silva K."/>
        </authorList>
    </citation>
    <scope>NUCLEOTIDE SEQUENCE [LARGE SCALE GENOMIC DNA]</scope>
    <source>
        <strain evidence="3 4">BR 10303</strain>
    </source>
</reference>
<name>A0A109K1V2_9BRAD</name>
<dbReference type="EMBL" id="LNCU01000032">
    <property type="protein sequence ID" value="KWV59262.1"/>
    <property type="molecule type" value="Genomic_DNA"/>
</dbReference>
<evidence type="ECO:0000259" key="2">
    <source>
        <dbReference type="Pfam" id="PF08241"/>
    </source>
</evidence>